<evidence type="ECO:0000313" key="2">
    <source>
        <dbReference type="Proteomes" id="UP000639772"/>
    </source>
</evidence>
<comment type="caution">
    <text evidence="1">The sequence shown here is derived from an EMBL/GenBank/DDBJ whole genome shotgun (WGS) entry which is preliminary data.</text>
</comment>
<dbReference type="InterPro" id="IPR024943">
    <property type="entry name" value="Enhancer_polycomb"/>
</dbReference>
<dbReference type="Proteomes" id="UP000639772">
    <property type="component" value="Chromosome 7"/>
</dbReference>
<dbReference type="OrthoDB" id="435275at2759"/>
<dbReference type="AlphaFoldDB" id="A0A835QPT3"/>
<sequence>MSRLSFRPRPLDIHKKLPIVKNVKDFDDDEVPIAAASTRNSQILRIAAEADNEVHQISIKKVSSEIPHSILSLKHMKEIIPELLTNLHLIYVAEEVDVTCHFTRAEVSDFVEYDLDNEDEDWLQELNRERKILPPEKFENLLFKLEVLDHKAREKAGTLQLTFISPVPVFLQLDAAAEALQVSLQDLQLFSLYISTGNQRLDMAAGGQFSPELTVEETACSAESLLLQSVIQIPTMFSDPGKAHPFTPGGCRGVNNVQSFESFTSEEGA</sequence>
<proteinExistence type="predicted"/>
<gene>
    <name evidence="1" type="ORF">HPP92_015259</name>
</gene>
<evidence type="ECO:0008006" key="3">
    <source>
        <dbReference type="Google" id="ProtNLM"/>
    </source>
</evidence>
<dbReference type="EMBL" id="JADCNM010000007">
    <property type="protein sequence ID" value="KAG0475573.1"/>
    <property type="molecule type" value="Genomic_DNA"/>
</dbReference>
<dbReference type="GO" id="GO:0035267">
    <property type="term" value="C:NuA4 histone acetyltransferase complex"/>
    <property type="evidence" value="ECO:0007669"/>
    <property type="project" value="InterPro"/>
</dbReference>
<evidence type="ECO:0000313" key="1">
    <source>
        <dbReference type="EMBL" id="KAG0475573.1"/>
    </source>
</evidence>
<protein>
    <recommendedName>
        <fullName evidence="3">Enhancer of polycomb-like protein</fullName>
    </recommendedName>
</protein>
<name>A0A835QPT3_VANPL</name>
<organism evidence="1 2">
    <name type="scientific">Vanilla planifolia</name>
    <name type="common">Vanilla</name>
    <dbReference type="NCBI Taxonomy" id="51239"/>
    <lineage>
        <taxon>Eukaryota</taxon>
        <taxon>Viridiplantae</taxon>
        <taxon>Streptophyta</taxon>
        <taxon>Embryophyta</taxon>
        <taxon>Tracheophyta</taxon>
        <taxon>Spermatophyta</taxon>
        <taxon>Magnoliopsida</taxon>
        <taxon>Liliopsida</taxon>
        <taxon>Asparagales</taxon>
        <taxon>Orchidaceae</taxon>
        <taxon>Vanilloideae</taxon>
        <taxon>Vanilleae</taxon>
        <taxon>Vanilla</taxon>
    </lineage>
</organism>
<reference evidence="1 2" key="1">
    <citation type="journal article" date="2020" name="Nat. Food">
        <title>A phased Vanilla planifolia genome enables genetic improvement of flavour and production.</title>
        <authorList>
            <person name="Hasing T."/>
            <person name="Tang H."/>
            <person name="Brym M."/>
            <person name="Khazi F."/>
            <person name="Huang T."/>
            <person name="Chambers A.H."/>
        </authorList>
    </citation>
    <scope>NUCLEOTIDE SEQUENCE [LARGE SCALE GENOMIC DNA]</scope>
    <source>
        <tissue evidence="1">Leaf</tissue>
    </source>
</reference>
<dbReference type="PANTHER" id="PTHR14898">
    <property type="entry name" value="ENHANCER OF POLYCOMB"/>
    <property type="match status" value="1"/>
</dbReference>
<accession>A0A835QPT3</accession>
<dbReference type="GO" id="GO:0006357">
    <property type="term" value="P:regulation of transcription by RNA polymerase II"/>
    <property type="evidence" value="ECO:0007669"/>
    <property type="project" value="InterPro"/>
</dbReference>